<dbReference type="Pfam" id="PF02464">
    <property type="entry name" value="CinA"/>
    <property type="match status" value="1"/>
</dbReference>
<dbReference type="InterPro" id="IPR036653">
    <property type="entry name" value="CinA-like_C"/>
</dbReference>
<evidence type="ECO:0000313" key="3">
    <source>
        <dbReference type="Proteomes" id="UP000199598"/>
    </source>
</evidence>
<proteinExistence type="predicted"/>
<name>A0A1I4CUW4_9HYPH</name>
<feature type="domain" description="CinA C-terminal" evidence="1">
    <location>
        <begin position="11"/>
        <end position="162"/>
    </location>
</feature>
<dbReference type="Proteomes" id="UP000199598">
    <property type="component" value="Unassembled WGS sequence"/>
</dbReference>
<accession>A0A1I4CUW4</accession>
<keyword evidence="3" id="KW-1185">Reference proteome</keyword>
<dbReference type="Gene3D" id="3.90.950.20">
    <property type="entry name" value="CinA-like"/>
    <property type="match status" value="1"/>
</dbReference>
<dbReference type="SUPFAM" id="SSF142433">
    <property type="entry name" value="CinA-like"/>
    <property type="match status" value="1"/>
</dbReference>
<dbReference type="NCBIfam" id="TIGR00199">
    <property type="entry name" value="PncC_domain"/>
    <property type="match status" value="1"/>
</dbReference>
<gene>
    <name evidence="2" type="ORF">SAMN04488518_11038</name>
</gene>
<protein>
    <submittedName>
        <fullName evidence="2">Nicotinamide-nucleotide amidase</fullName>
    </submittedName>
</protein>
<reference evidence="2 3" key="1">
    <citation type="submission" date="2016-10" db="EMBL/GenBank/DDBJ databases">
        <authorList>
            <person name="Varghese N."/>
            <person name="Submissions S."/>
        </authorList>
    </citation>
    <scope>NUCLEOTIDE SEQUENCE [LARGE SCALE GENOMIC DNA]</scope>
    <source>
        <strain evidence="2 3">DSM 16392</strain>
    </source>
</reference>
<evidence type="ECO:0000259" key="1">
    <source>
        <dbReference type="Pfam" id="PF02464"/>
    </source>
</evidence>
<dbReference type="EMBL" id="FOSK01000010">
    <property type="protein sequence ID" value="SFK84695.1"/>
    <property type="molecule type" value="Genomic_DNA"/>
</dbReference>
<dbReference type="RefSeq" id="WP_063311271.1">
    <property type="nucleotide sequence ID" value="NZ_FOSK01000010.1"/>
</dbReference>
<organism evidence="2 3">
    <name type="scientific">Pseudovibrio ascidiaceicola</name>
    <dbReference type="NCBI Taxonomy" id="285279"/>
    <lineage>
        <taxon>Bacteria</taxon>
        <taxon>Pseudomonadati</taxon>
        <taxon>Pseudomonadota</taxon>
        <taxon>Alphaproteobacteria</taxon>
        <taxon>Hyphomicrobiales</taxon>
        <taxon>Stappiaceae</taxon>
        <taxon>Pseudovibrio</taxon>
    </lineage>
</organism>
<evidence type="ECO:0000313" key="2">
    <source>
        <dbReference type="EMBL" id="SFK84695.1"/>
    </source>
</evidence>
<comment type="caution">
    <text evidence="2">The sequence shown here is derived from an EMBL/GenBank/DDBJ whole genome shotgun (WGS) entry which is preliminary data.</text>
</comment>
<dbReference type="InterPro" id="IPR008136">
    <property type="entry name" value="CinA_C"/>
</dbReference>
<sequence length="166" mass="17540">MTDILSLKERARVLVSRYAEKNIKITTAESCTGGLLAGLLTEVPGSSAVLDRGFVTYSNEAKHEMIGVPVDLLMSYGAVSSEVAKAMASGALFCSSANVAVSITGIAGPDGGTKDKPVGLVHFGFAADTEETKHVQCLFENTGREGIRFQALVQALKLLENFIENS</sequence>